<comment type="caution">
    <text evidence="1">The sequence shown here is derived from an EMBL/GenBank/DDBJ whole genome shotgun (WGS) entry which is preliminary data.</text>
</comment>
<accession>A0ACC0S786</accession>
<dbReference type="EMBL" id="CM009301">
    <property type="protein sequence ID" value="KAI9384960.1"/>
    <property type="molecule type" value="Genomic_DNA"/>
</dbReference>
<gene>
    <name evidence="1" type="ORF">POPTR_012G134250v4</name>
</gene>
<evidence type="ECO:0000313" key="1">
    <source>
        <dbReference type="EMBL" id="KAI9384960.1"/>
    </source>
</evidence>
<organism evidence="1 2">
    <name type="scientific">Populus trichocarpa</name>
    <name type="common">Western balsam poplar</name>
    <name type="synonym">Populus balsamifera subsp. trichocarpa</name>
    <dbReference type="NCBI Taxonomy" id="3694"/>
    <lineage>
        <taxon>Eukaryota</taxon>
        <taxon>Viridiplantae</taxon>
        <taxon>Streptophyta</taxon>
        <taxon>Embryophyta</taxon>
        <taxon>Tracheophyta</taxon>
        <taxon>Spermatophyta</taxon>
        <taxon>Magnoliopsida</taxon>
        <taxon>eudicotyledons</taxon>
        <taxon>Gunneridae</taxon>
        <taxon>Pentapetalae</taxon>
        <taxon>rosids</taxon>
        <taxon>fabids</taxon>
        <taxon>Malpighiales</taxon>
        <taxon>Salicaceae</taxon>
        <taxon>Saliceae</taxon>
        <taxon>Populus</taxon>
    </lineage>
</organism>
<protein>
    <submittedName>
        <fullName evidence="1">Uncharacterized protein</fullName>
    </submittedName>
</protein>
<keyword evidence="2" id="KW-1185">Reference proteome</keyword>
<dbReference type="Proteomes" id="UP000006729">
    <property type="component" value="Chromosome 12"/>
</dbReference>
<name>A0ACC0S786_POPTR</name>
<reference evidence="1 2" key="1">
    <citation type="journal article" date="2006" name="Science">
        <title>The genome of black cottonwood, Populus trichocarpa (Torr. &amp; Gray).</title>
        <authorList>
            <person name="Tuskan G.A."/>
            <person name="Difazio S."/>
            <person name="Jansson S."/>
            <person name="Bohlmann J."/>
            <person name="Grigoriev I."/>
            <person name="Hellsten U."/>
            <person name="Putnam N."/>
            <person name="Ralph S."/>
            <person name="Rombauts S."/>
            <person name="Salamov A."/>
            <person name="Schein J."/>
            <person name="Sterck L."/>
            <person name="Aerts A."/>
            <person name="Bhalerao R.R."/>
            <person name="Bhalerao R.P."/>
            <person name="Blaudez D."/>
            <person name="Boerjan W."/>
            <person name="Brun A."/>
            <person name="Brunner A."/>
            <person name="Busov V."/>
            <person name="Campbell M."/>
            <person name="Carlson J."/>
            <person name="Chalot M."/>
            <person name="Chapman J."/>
            <person name="Chen G.L."/>
            <person name="Cooper D."/>
            <person name="Coutinho P.M."/>
            <person name="Couturier J."/>
            <person name="Covert S."/>
            <person name="Cronk Q."/>
            <person name="Cunningham R."/>
            <person name="Davis J."/>
            <person name="Degroeve S."/>
            <person name="Dejardin A."/>
            <person name="Depamphilis C."/>
            <person name="Detter J."/>
            <person name="Dirks B."/>
            <person name="Dubchak I."/>
            <person name="Duplessis S."/>
            <person name="Ehlting J."/>
            <person name="Ellis B."/>
            <person name="Gendler K."/>
            <person name="Goodstein D."/>
            <person name="Gribskov M."/>
            <person name="Grimwood J."/>
            <person name="Groover A."/>
            <person name="Gunter L."/>
            <person name="Hamberger B."/>
            <person name="Heinze B."/>
            <person name="Helariutta Y."/>
            <person name="Henrissat B."/>
            <person name="Holligan D."/>
            <person name="Holt R."/>
            <person name="Huang W."/>
            <person name="Islam-Faridi N."/>
            <person name="Jones S."/>
            <person name="Jones-Rhoades M."/>
            <person name="Jorgensen R."/>
            <person name="Joshi C."/>
            <person name="Kangasjarvi J."/>
            <person name="Karlsson J."/>
            <person name="Kelleher C."/>
            <person name="Kirkpatrick R."/>
            <person name="Kirst M."/>
            <person name="Kohler A."/>
            <person name="Kalluri U."/>
            <person name="Larimer F."/>
            <person name="Leebens-Mack J."/>
            <person name="Leple J.C."/>
            <person name="Locascio P."/>
            <person name="Lou Y."/>
            <person name="Lucas S."/>
            <person name="Martin F."/>
            <person name="Montanini B."/>
            <person name="Napoli C."/>
            <person name="Nelson D.R."/>
            <person name="Nelson C."/>
            <person name="Nieminen K."/>
            <person name="Nilsson O."/>
            <person name="Pereda V."/>
            <person name="Peter G."/>
            <person name="Philippe R."/>
            <person name="Pilate G."/>
            <person name="Poliakov A."/>
            <person name="Razumovskaya J."/>
            <person name="Richardson P."/>
            <person name="Rinaldi C."/>
            <person name="Ritland K."/>
            <person name="Rouze P."/>
            <person name="Ryaboy D."/>
            <person name="Schmutz J."/>
            <person name="Schrader J."/>
            <person name="Segerman B."/>
            <person name="Shin H."/>
            <person name="Siddiqui A."/>
            <person name="Sterky F."/>
            <person name="Terry A."/>
            <person name="Tsai C.J."/>
            <person name="Uberbacher E."/>
            <person name="Unneberg P."/>
            <person name="Vahala J."/>
            <person name="Wall K."/>
            <person name="Wessler S."/>
            <person name="Yang G."/>
            <person name="Yin T."/>
            <person name="Douglas C."/>
            <person name="Marra M."/>
            <person name="Sandberg G."/>
            <person name="Van de Peer Y."/>
            <person name="Rokhsar D."/>
        </authorList>
    </citation>
    <scope>NUCLEOTIDE SEQUENCE [LARGE SCALE GENOMIC DNA]</scope>
    <source>
        <strain evidence="2">cv. Nisqually</strain>
    </source>
</reference>
<evidence type="ECO:0000313" key="2">
    <source>
        <dbReference type="Proteomes" id="UP000006729"/>
    </source>
</evidence>
<sequence>MTSPFLSLKKACKAFAFAQDLWLQQLNSSAVPSVSSFLNRSPFHPSHRSFTNIKPVIFSSDSAAPGPSYWISMNAIFVDEAASSSNKVSLASIFSSFKNFIIKSYGIKGCVSFYRI</sequence>
<proteinExistence type="predicted"/>